<dbReference type="Pfam" id="PF04245">
    <property type="entry name" value="NA37"/>
    <property type="match status" value="1"/>
</dbReference>
<dbReference type="GO" id="GO:0009295">
    <property type="term" value="C:nucleoid"/>
    <property type="evidence" value="ECO:0007669"/>
    <property type="project" value="InterPro"/>
</dbReference>
<name>A0A432W7N5_9GAMM</name>
<keyword evidence="2" id="KW-1185">Reference proteome</keyword>
<dbReference type="RefSeq" id="WP_126802827.1">
    <property type="nucleotide sequence ID" value="NZ_PIPL01000001.1"/>
</dbReference>
<dbReference type="InterPro" id="IPR007358">
    <property type="entry name" value="Nucleoid_associated_NdpA"/>
</dbReference>
<dbReference type="AlphaFoldDB" id="A0A432W7N5"/>
<reference evidence="1 2" key="1">
    <citation type="journal article" date="2011" name="Front. Microbiol.">
        <title>Genomic signatures of strain selection and enhancement in Bacillus atrophaeus var. globigii, a historical biowarfare simulant.</title>
        <authorList>
            <person name="Gibbons H.S."/>
            <person name="Broomall S.M."/>
            <person name="McNew L.A."/>
            <person name="Daligault H."/>
            <person name="Chapman C."/>
            <person name="Bruce D."/>
            <person name="Karavis M."/>
            <person name="Krepps M."/>
            <person name="McGregor P.A."/>
            <person name="Hong C."/>
            <person name="Park K.H."/>
            <person name="Akmal A."/>
            <person name="Feldman A."/>
            <person name="Lin J.S."/>
            <person name="Chang W.E."/>
            <person name="Higgs B.W."/>
            <person name="Demirev P."/>
            <person name="Lindquist J."/>
            <person name="Liem A."/>
            <person name="Fochler E."/>
            <person name="Read T.D."/>
            <person name="Tapia R."/>
            <person name="Johnson S."/>
            <person name="Bishop-Lilly K.A."/>
            <person name="Detter C."/>
            <person name="Han C."/>
            <person name="Sozhamannan S."/>
            <person name="Rosenzweig C.N."/>
            <person name="Skowronski E.W."/>
        </authorList>
    </citation>
    <scope>NUCLEOTIDE SEQUENCE [LARGE SCALE GENOMIC DNA]</scope>
    <source>
        <strain evidence="1 2">MLST1</strain>
    </source>
</reference>
<accession>A0A432W7N5</accession>
<protein>
    <recommendedName>
        <fullName evidence="3">Nucleoid-associated protein</fullName>
    </recommendedName>
</protein>
<evidence type="ECO:0008006" key="3">
    <source>
        <dbReference type="Google" id="ProtNLM"/>
    </source>
</evidence>
<dbReference type="EMBL" id="PIPL01000001">
    <property type="protein sequence ID" value="RUO26011.1"/>
    <property type="molecule type" value="Genomic_DNA"/>
</dbReference>
<gene>
    <name evidence="1" type="ORF">CWE09_04600</name>
</gene>
<organism evidence="1 2">
    <name type="scientific">Aliidiomarina minuta</name>
    <dbReference type="NCBI Taxonomy" id="880057"/>
    <lineage>
        <taxon>Bacteria</taxon>
        <taxon>Pseudomonadati</taxon>
        <taxon>Pseudomonadota</taxon>
        <taxon>Gammaproteobacteria</taxon>
        <taxon>Alteromonadales</taxon>
        <taxon>Idiomarinaceae</taxon>
        <taxon>Aliidiomarina</taxon>
    </lineage>
</organism>
<comment type="caution">
    <text evidence="1">The sequence shown here is derived from an EMBL/GenBank/DDBJ whole genome shotgun (WGS) entry which is preliminary data.</text>
</comment>
<proteinExistence type="predicted"/>
<evidence type="ECO:0000313" key="1">
    <source>
        <dbReference type="EMBL" id="RUO26011.1"/>
    </source>
</evidence>
<dbReference type="OrthoDB" id="6398128at2"/>
<evidence type="ECO:0000313" key="2">
    <source>
        <dbReference type="Proteomes" id="UP000288293"/>
    </source>
</evidence>
<sequence>MAVITEKQECEVKFAIAFQFTPKSTNQVGNNKWTIDTGVPWNVKDVASTTFANELDHSFNGRAKTYTNLSSGRGVNNSLAAKLHEFNNKSTPSNKDFLGAMSSFVSSHLKSQLNNSQLKSGFIVTAVLYESYRARNGVKIAGTESNILNISMIRASEALQFDSKYRITKVPAIDFSNLLQSARIDVDIFKSNISSNPQQEHSDMCFIAGQGGVRDYFFNGLGALNYVKNKDAADNLINGLNSFLDSLSLNRSVKISLKDSMHSFIASPRNRDGVLINDLESYLDSHLPASHTHCKGELKRYLTKNDYPVNEKVVLSSEQRNTLVWVDININSIQVKFRLDDIGRKGVNSNSSLKFDASTDILSFEEKVTDADVIAEIKRALKG</sequence>
<dbReference type="Proteomes" id="UP000288293">
    <property type="component" value="Unassembled WGS sequence"/>
</dbReference>